<feature type="compositionally biased region" description="Basic and acidic residues" evidence="2">
    <location>
        <begin position="527"/>
        <end position="540"/>
    </location>
</feature>
<reference evidence="5" key="3">
    <citation type="journal article" date="2014" name="Nature">
        <title>Elephant shark genome provides unique insights into gnathostome evolution.</title>
        <authorList>
            <consortium name="International Elephant Shark Genome Sequencing Consortium"/>
            <person name="Venkatesh B."/>
            <person name="Lee A.P."/>
            <person name="Ravi V."/>
            <person name="Maurya A.K."/>
            <person name="Lian M.M."/>
            <person name="Swann J.B."/>
            <person name="Ohta Y."/>
            <person name="Flajnik M.F."/>
            <person name="Sutoh Y."/>
            <person name="Kasahara M."/>
            <person name="Hoon S."/>
            <person name="Gangu V."/>
            <person name="Roy S.W."/>
            <person name="Irimia M."/>
            <person name="Korzh V."/>
            <person name="Kondrychyn I."/>
            <person name="Lim Z.W."/>
            <person name="Tay B.H."/>
            <person name="Tohari S."/>
            <person name="Kong K.W."/>
            <person name="Ho S."/>
            <person name="Lorente-Galdos B."/>
            <person name="Quilez J."/>
            <person name="Marques-Bonet T."/>
            <person name="Raney B.J."/>
            <person name="Ingham P.W."/>
            <person name="Tay A."/>
            <person name="Hillier L.W."/>
            <person name="Minx P."/>
            <person name="Boehm T."/>
            <person name="Wilson R.K."/>
            <person name="Brenner S."/>
            <person name="Warren W.C."/>
        </authorList>
    </citation>
    <scope>NUCLEOTIDE SEQUENCE [LARGE SCALE GENOMIC DNA]</scope>
</reference>
<proteinExistence type="predicted"/>
<evidence type="ECO:0000313" key="5">
    <source>
        <dbReference type="Proteomes" id="UP000314986"/>
    </source>
</evidence>
<evidence type="ECO:0000256" key="2">
    <source>
        <dbReference type="SAM" id="MobiDB-lite"/>
    </source>
</evidence>
<reference evidence="4" key="5">
    <citation type="submission" date="2025-09" db="UniProtKB">
        <authorList>
            <consortium name="Ensembl"/>
        </authorList>
    </citation>
    <scope>IDENTIFICATION</scope>
</reference>
<evidence type="ECO:0000259" key="3">
    <source>
        <dbReference type="Pfam" id="PF21007"/>
    </source>
</evidence>
<feature type="region of interest" description="Disordered" evidence="2">
    <location>
        <begin position="1"/>
        <end position="27"/>
    </location>
</feature>
<feature type="compositionally biased region" description="Basic and acidic residues" evidence="2">
    <location>
        <begin position="162"/>
        <end position="177"/>
    </location>
</feature>
<feature type="region of interest" description="Disordered" evidence="2">
    <location>
        <begin position="515"/>
        <end position="546"/>
    </location>
</feature>
<feature type="compositionally biased region" description="Pro residues" evidence="2">
    <location>
        <begin position="270"/>
        <end position="279"/>
    </location>
</feature>
<feature type="region of interest" description="Disordered" evidence="2">
    <location>
        <begin position="839"/>
        <end position="866"/>
    </location>
</feature>
<dbReference type="FunCoup" id="A0A4W3GI07">
    <property type="interactions" value="417"/>
</dbReference>
<feature type="coiled-coil region" evidence="1">
    <location>
        <begin position="429"/>
        <end position="478"/>
    </location>
</feature>
<dbReference type="InterPro" id="IPR049390">
    <property type="entry name" value="FBF1_C"/>
</dbReference>
<protein>
    <submittedName>
        <fullName evidence="4">Fas binding factor 1</fullName>
    </submittedName>
</protein>
<feature type="compositionally biased region" description="Polar residues" evidence="2">
    <location>
        <begin position="189"/>
        <end position="201"/>
    </location>
</feature>
<feature type="coiled-coil region" evidence="1">
    <location>
        <begin position="353"/>
        <end position="387"/>
    </location>
</feature>
<dbReference type="STRING" id="7868.ENSCMIP00000003188"/>
<dbReference type="Proteomes" id="UP000314986">
    <property type="component" value="Unassembled WGS sequence"/>
</dbReference>
<reference evidence="5" key="1">
    <citation type="journal article" date="2006" name="Science">
        <title>Ancient noncoding elements conserved in the human genome.</title>
        <authorList>
            <person name="Venkatesh B."/>
            <person name="Kirkness E.F."/>
            <person name="Loh Y.H."/>
            <person name="Halpern A.L."/>
            <person name="Lee A.P."/>
            <person name="Johnson J."/>
            <person name="Dandona N."/>
            <person name="Viswanathan L.D."/>
            <person name="Tay A."/>
            <person name="Venter J.C."/>
            <person name="Strausberg R.L."/>
            <person name="Brenner S."/>
        </authorList>
    </citation>
    <scope>NUCLEOTIDE SEQUENCE [LARGE SCALE GENOMIC DNA]</scope>
</reference>
<feature type="coiled-coil region" evidence="1">
    <location>
        <begin position="759"/>
        <end position="793"/>
    </location>
</feature>
<keyword evidence="5" id="KW-1185">Reference proteome</keyword>
<sequence length="866" mass="98041">PHPSAATPQHSHTPVQPHPKHSHAPSKATVPHVLGYMLITDPCNVPIPISIPDMDDPLAGILSDEESEPNKPAIPGKQRSVRMSSSPASAPPTSTPHRKEELTFDDGDDLMDALGFGDGLKANKEMAKRGEEEGLRPARSKLDELLGRGTASKLLERPPTAEQKEFKLDPKYKKTQEEKEELLDDFTFGSYQPTVATTPEGRQSRRQSVRYGDSFPDQKLKSSAPSPPTPTRLRSSKSAGDWLGLKDEEPLDLGPQRGTPLNRAESDPALPAPAAPSQPPHTDRPVSAAKPSVELQRGSTPSTPSAPGGREADWLAGALARKKAQAGDSSLAGLGDGARVQPSSRDYVLACEVRKLELEREQQGVLMESLQQRHEEDSQLLEDAHRKRLKVLEELWQGREARLQEENQELANRHVTRQHSLDQERSQLIAQHQRRLTESDQEKAREMERIRELQRQSIVEMRRDHEEQLERVRFLKEQEIDAVTSATSHTRSLNGVIEQMEAFSRKMNDLSCKVESTHHNTSQEIEFNSRQREAQHRAQQERLQAQQRDLEEERVRLQEVITKMEIRLNEQTRLLEKERWRAVAEQTKVESVQRSLAEERRIMSQHFAIEREELERAKNALLEEQQSVMQRCAEERRKLASEWAEYHTQHKLRQERVEQDSRRALQLSAQQEGAIFGLAKEQAEMKLKASEIKSKEEQLAREREAVESERRELEKEKERVNDMAVRIRQKAEEIEGMSKIASQKYEEGERALLQAKQVEGEHQTRLQAIQQKMERLQQQEEQLLQVLQGVRAKLVVREWEGNSWWGRWDGSLQPVVGAGPSELEAKLALFKHTAAKVSEGGAPLGTQCESAQGEEGAGEGAGLAQH</sequence>
<reference evidence="4" key="4">
    <citation type="submission" date="2025-08" db="UniProtKB">
        <authorList>
            <consortium name="Ensembl"/>
        </authorList>
    </citation>
    <scope>IDENTIFICATION</scope>
</reference>
<evidence type="ECO:0000256" key="1">
    <source>
        <dbReference type="SAM" id="Coils"/>
    </source>
</evidence>
<dbReference type="GO" id="GO:0097539">
    <property type="term" value="C:ciliary transition fiber"/>
    <property type="evidence" value="ECO:0007669"/>
    <property type="project" value="InterPro"/>
</dbReference>
<dbReference type="OMA" id="HEMELNA"/>
<dbReference type="Ensembl" id="ENSCMIT00000003305.1">
    <property type="protein sequence ID" value="ENSCMIP00000003188.1"/>
    <property type="gene ID" value="ENSCMIG00000001887.1"/>
</dbReference>
<feature type="region of interest" description="Disordered" evidence="2">
    <location>
        <begin position="58"/>
        <end position="103"/>
    </location>
</feature>
<dbReference type="InterPro" id="IPR033561">
    <property type="entry name" value="FBF1"/>
</dbReference>
<dbReference type="PANTHER" id="PTHR33689:SF1">
    <property type="entry name" value="FAS-BINDING FACTOR 1"/>
    <property type="match status" value="1"/>
</dbReference>
<dbReference type="AlphaFoldDB" id="A0A4W3GI07"/>
<feature type="domain" description="Fas-binding factor 1 C-terminal" evidence="3">
    <location>
        <begin position="356"/>
        <end position="785"/>
    </location>
</feature>
<keyword evidence="1" id="KW-0175">Coiled coil</keyword>
<feature type="coiled-coil region" evidence="1">
    <location>
        <begin position="604"/>
        <end position="642"/>
    </location>
</feature>
<dbReference type="InParanoid" id="A0A4W3GI07"/>
<feature type="compositionally biased region" description="Polar residues" evidence="2">
    <location>
        <begin position="1"/>
        <end position="14"/>
    </location>
</feature>
<dbReference type="PANTHER" id="PTHR33689">
    <property type="entry name" value="FAS-BINDING FACTOR 1"/>
    <property type="match status" value="1"/>
</dbReference>
<dbReference type="GO" id="GO:0060271">
    <property type="term" value="P:cilium assembly"/>
    <property type="evidence" value="ECO:0007669"/>
    <property type="project" value="InterPro"/>
</dbReference>
<organism evidence="4 5">
    <name type="scientific">Callorhinchus milii</name>
    <name type="common">Ghost shark</name>
    <dbReference type="NCBI Taxonomy" id="7868"/>
    <lineage>
        <taxon>Eukaryota</taxon>
        <taxon>Metazoa</taxon>
        <taxon>Chordata</taxon>
        <taxon>Craniata</taxon>
        <taxon>Vertebrata</taxon>
        <taxon>Chondrichthyes</taxon>
        <taxon>Holocephali</taxon>
        <taxon>Chimaeriformes</taxon>
        <taxon>Callorhinchidae</taxon>
        <taxon>Callorhinchus</taxon>
    </lineage>
</organism>
<feature type="coiled-coil region" evidence="1">
    <location>
        <begin position="678"/>
        <end position="733"/>
    </location>
</feature>
<feature type="compositionally biased region" description="Basic and acidic residues" evidence="2">
    <location>
        <begin position="126"/>
        <end position="146"/>
    </location>
</feature>
<dbReference type="GeneTree" id="ENSGT00720000108861"/>
<evidence type="ECO:0000313" key="4">
    <source>
        <dbReference type="Ensembl" id="ENSCMIP00000003188.1"/>
    </source>
</evidence>
<name>A0A4W3GI07_CALMI</name>
<dbReference type="Pfam" id="PF21007">
    <property type="entry name" value="FBF1"/>
    <property type="match status" value="1"/>
</dbReference>
<feature type="region of interest" description="Disordered" evidence="2">
    <location>
        <begin position="126"/>
        <end position="341"/>
    </location>
</feature>
<dbReference type="GO" id="GO:0005814">
    <property type="term" value="C:centriole"/>
    <property type="evidence" value="ECO:0007669"/>
    <property type="project" value="TreeGrafter"/>
</dbReference>
<reference evidence="5" key="2">
    <citation type="journal article" date="2007" name="PLoS Biol.">
        <title>Survey sequencing and comparative analysis of the elephant shark (Callorhinchus milii) genome.</title>
        <authorList>
            <person name="Venkatesh B."/>
            <person name="Kirkness E.F."/>
            <person name="Loh Y.H."/>
            <person name="Halpern A.L."/>
            <person name="Lee A.P."/>
            <person name="Johnson J."/>
            <person name="Dandona N."/>
            <person name="Viswanathan L.D."/>
            <person name="Tay A."/>
            <person name="Venter J.C."/>
            <person name="Strausberg R.L."/>
            <person name="Brenner S."/>
        </authorList>
    </citation>
    <scope>NUCLEOTIDE SEQUENCE [LARGE SCALE GENOMIC DNA]</scope>
</reference>
<dbReference type="GO" id="GO:0090162">
    <property type="term" value="P:establishment of epithelial cell polarity"/>
    <property type="evidence" value="ECO:0007669"/>
    <property type="project" value="InterPro"/>
</dbReference>
<accession>A0A4W3GI07</accession>
<dbReference type="GO" id="GO:0036064">
    <property type="term" value="C:ciliary basal body"/>
    <property type="evidence" value="ECO:0007669"/>
    <property type="project" value="TreeGrafter"/>
</dbReference>